<dbReference type="InterPro" id="IPR000182">
    <property type="entry name" value="GNAT_dom"/>
</dbReference>
<evidence type="ECO:0000259" key="1">
    <source>
        <dbReference type="PROSITE" id="PS51186"/>
    </source>
</evidence>
<comment type="caution">
    <text evidence="2">The sequence shown here is derived from an EMBL/GenBank/DDBJ whole genome shotgun (WGS) entry which is preliminary data.</text>
</comment>
<evidence type="ECO:0000313" key="3">
    <source>
        <dbReference type="Proteomes" id="UP000310406"/>
    </source>
</evidence>
<keyword evidence="3" id="KW-1185">Reference proteome</keyword>
<organism evidence="2 3">
    <name type="scientific">Flagellimonas alvinocaridis</name>
    <dbReference type="NCBI Taxonomy" id="2530200"/>
    <lineage>
        <taxon>Bacteria</taxon>
        <taxon>Pseudomonadati</taxon>
        <taxon>Bacteroidota</taxon>
        <taxon>Flavobacteriia</taxon>
        <taxon>Flavobacteriales</taxon>
        <taxon>Flavobacteriaceae</taxon>
        <taxon>Flagellimonas</taxon>
    </lineage>
</organism>
<protein>
    <submittedName>
        <fullName evidence="2">GNAT family N-acetyltransferase</fullName>
    </submittedName>
</protein>
<sequence length="176" mass="19771">MIYYKQASSQKELEQILSLQQKNLAKSLATEELENEGFLTVEHSMEILQAMNDECGHIIALEDGKVIGYALCMHPKFADSIEVLKPMFAEINKAVAGKTNYMVMGQICVSKSHRGKGIFRNLYLTMKNKLPEGFDTIITEVDGKNKRSLTAHATVGFETLKIYTSGGKEWHLIILE</sequence>
<dbReference type="EMBL" id="SNTZ01000001">
    <property type="protein sequence ID" value="THV61525.1"/>
    <property type="molecule type" value="Genomic_DNA"/>
</dbReference>
<dbReference type="Pfam" id="PF00583">
    <property type="entry name" value="Acetyltransf_1"/>
    <property type="match status" value="1"/>
</dbReference>
<dbReference type="OrthoDB" id="5109343at2"/>
<feature type="domain" description="N-acetyltransferase" evidence="1">
    <location>
        <begin position="2"/>
        <end position="176"/>
    </location>
</feature>
<dbReference type="SUPFAM" id="SSF55729">
    <property type="entry name" value="Acyl-CoA N-acyltransferases (Nat)"/>
    <property type="match status" value="1"/>
</dbReference>
<reference evidence="2 3" key="1">
    <citation type="submission" date="2019-03" db="EMBL/GenBank/DDBJ databases">
        <title>Muricauda SCR12 sp.nov, a marine bacterium isolated from Pacific Ocean:the Okinawa trough.</title>
        <authorList>
            <person name="Liu L."/>
        </authorList>
    </citation>
    <scope>NUCLEOTIDE SEQUENCE [LARGE SCALE GENOMIC DNA]</scope>
    <source>
        <strain evidence="2 3">SCR12</strain>
    </source>
</reference>
<dbReference type="RefSeq" id="WP_136565302.1">
    <property type="nucleotide sequence ID" value="NZ_SNTZ01000001.1"/>
</dbReference>
<keyword evidence="2" id="KW-0808">Transferase</keyword>
<proteinExistence type="predicted"/>
<dbReference type="Proteomes" id="UP000310406">
    <property type="component" value="Unassembled WGS sequence"/>
</dbReference>
<evidence type="ECO:0000313" key="2">
    <source>
        <dbReference type="EMBL" id="THV61525.1"/>
    </source>
</evidence>
<dbReference type="PROSITE" id="PS51186">
    <property type="entry name" value="GNAT"/>
    <property type="match status" value="1"/>
</dbReference>
<dbReference type="GO" id="GO:0016747">
    <property type="term" value="F:acyltransferase activity, transferring groups other than amino-acyl groups"/>
    <property type="evidence" value="ECO:0007669"/>
    <property type="project" value="InterPro"/>
</dbReference>
<name>A0A4S8RW75_9FLAO</name>
<gene>
    <name evidence="2" type="ORF">EZV76_04130</name>
</gene>
<dbReference type="AlphaFoldDB" id="A0A4S8RW75"/>
<dbReference type="InterPro" id="IPR016181">
    <property type="entry name" value="Acyl_CoA_acyltransferase"/>
</dbReference>
<dbReference type="Gene3D" id="3.40.630.30">
    <property type="match status" value="1"/>
</dbReference>
<accession>A0A4S8RW75</accession>